<feature type="transmembrane region" description="Helical" evidence="1">
    <location>
        <begin position="20"/>
        <end position="39"/>
    </location>
</feature>
<evidence type="ECO:0000256" key="1">
    <source>
        <dbReference type="SAM" id="Phobius"/>
    </source>
</evidence>
<accession>A0A9J6C6Z0</accession>
<organism evidence="2 3">
    <name type="scientific">Polypedilum vanderplanki</name>
    <name type="common">Sleeping chironomid midge</name>
    <dbReference type="NCBI Taxonomy" id="319348"/>
    <lineage>
        <taxon>Eukaryota</taxon>
        <taxon>Metazoa</taxon>
        <taxon>Ecdysozoa</taxon>
        <taxon>Arthropoda</taxon>
        <taxon>Hexapoda</taxon>
        <taxon>Insecta</taxon>
        <taxon>Pterygota</taxon>
        <taxon>Neoptera</taxon>
        <taxon>Endopterygota</taxon>
        <taxon>Diptera</taxon>
        <taxon>Nematocera</taxon>
        <taxon>Chironomoidea</taxon>
        <taxon>Chironomidae</taxon>
        <taxon>Chironominae</taxon>
        <taxon>Polypedilum</taxon>
        <taxon>Polypedilum</taxon>
    </lineage>
</organism>
<keyword evidence="1" id="KW-1133">Transmembrane helix</keyword>
<evidence type="ECO:0008006" key="4">
    <source>
        <dbReference type="Google" id="ProtNLM"/>
    </source>
</evidence>
<dbReference type="InterPro" id="IPR049352">
    <property type="entry name" value="Rost"/>
</dbReference>
<dbReference type="AlphaFoldDB" id="A0A9J6C6Z0"/>
<evidence type="ECO:0000313" key="2">
    <source>
        <dbReference type="EMBL" id="KAG5677932.1"/>
    </source>
</evidence>
<feature type="transmembrane region" description="Helical" evidence="1">
    <location>
        <begin position="51"/>
        <end position="77"/>
    </location>
</feature>
<name>A0A9J6C6Z0_POLVA</name>
<dbReference type="PANTHER" id="PTHR12242">
    <property type="entry name" value="OS02G0130600 PROTEIN-RELATED"/>
    <property type="match status" value="1"/>
</dbReference>
<dbReference type="EMBL" id="JADBJN010000002">
    <property type="protein sequence ID" value="KAG5677932.1"/>
    <property type="molecule type" value="Genomic_DNA"/>
</dbReference>
<feature type="transmembrane region" description="Helical" evidence="1">
    <location>
        <begin position="115"/>
        <end position="138"/>
    </location>
</feature>
<reference evidence="2" key="1">
    <citation type="submission" date="2021-03" db="EMBL/GenBank/DDBJ databases">
        <title>Chromosome level genome of the anhydrobiotic midge Polypedilum vanderplanki.</title>
        <authorList>
            <person name="Yoshida Y."/>
            <person name="Kikawada T."/>
            <person name="Gusev O."/>
        </authorList>
    </citation>
    <scope>NUCLEOTIDE SEQUENCE</scope>
    <source>
        <strain evidence="2">NIAS01</strain>
        <tissue evidence="2">Whole body or cell culture</tissue>
    </source>
</reference>
<keyword evidence="3" id="KW-1185">Reference proteome</keyword>
<proteinExistence type="predicted"/>
<keyword evidence="1" id="KW-0812">Transmembrane</keyword>
<keyword evidence="1" id="KW-0472">Membrane</keyword>
<evidence type="ECO:0000313" key="3">
    <source>
        <dbReference type="Proteomes" id="UP001107558"/>
    </source>
</evidence>
<sequence>MHSLKRDQLILSFIYLTRWNLYITAVTCTLSAYFTTLNYCRKLSKQNQMTIWLKIFWFLHNNIILYSILISGIYWSLLHDGSAIDLNNVLIHMKNSLVLIFDLLIIQHPYRKSHFIYPIICGAIYELFTVIYTLSGGIDYDGNNYVYSIINWNKKPVSSIIVSTLLLISLAIMHMMICSLHAIRTKLGNYVNTRQNMLKTAKEENIMMSV</sequence>
<comment type="caution">
    <text evidence="2">The sequence shown here is derived from an EMBL/GenBank/DDBJ whole genome shotgun (WGS) entry which is preliminary data.</text>
</comment>
<dbReference type="GO" id="GO:0016020">
    <property type="term" value="C:membrane"/>
    <property type="evidence" value="ECO:0007669"/>
    <property type="project" value="TreeGrafter"/>
</dbReference>
<gene>
    <name evidence="2" type="ORF">PVAND_007646</name>
</gene>
<feature type="transmembrane region" description="Helical" evidence="1">
    <location>
        <begin position="89"/>
        <end position="106"/>
    </location>
</feature>
<protein>
    <recommendedName>
        <fullName evidence="4">Protein rolling stone</fullName>
    </recommendedName>
</protein>
<dbReference type="Proteomes" id="UP001107558">
    <property type="component" value="Chromosome 2"/>
</dbReference>
<dbReference type="Pfam" id="PF21534">
    <property type="entry name" value="Rost"/>
    <property type="match status" value="1"/>
</dbReference>
<dbReference type="OrthoDB" id="419711at2759"/>
<dbReference type="PANTHER" id="PTHR12242:SF49">
    <property type="entry name" value="HEADBUTT, ISOFORM E"/>
    <property type="match status" value="1"/>
</dbReference>
<feature type="transmembrane region" description="Helical" evidence="1">
    <location>
        <begin position="158"/>
        <end position="177"/>
    </location>
</feature>